<sequence>MVLMSVTVTEGSKMVGMDDQRTTVAVVSPGYMGAGLGGALLAGGARVVATVAGRSARTGRLAEQAGLELLATLDDVIAVADVVLSVTPPADAIDAAVAIRAAADRAGVVPLVADLNAVSPATMERIAAELKGLVLVDGSISGPPPSAKPGARVYLAGAGADVVAGLPWAGQVEPVVLRGAVGTASALKMCTGGVYKGLTALITQAMRTAGAYGVLDAVVEDLARNGLEQTAGVARSATKAGRFVDEMLEISATQESAGLTPELYAAIAAVYRDVAGTPLAGADPEQERELTAAEVVALLSQPVGDRPA</sequence>
<dbReference type="InterPro" id="IPR008927">
    <property type="entry name" value="6-PGluconate_DH-like_C_sf"/>
</dbReference>
<dbReference type="SUPFAM" id="SSF48179">
    <property type="entry name" value="6-phosphogluconate dehydrogenase C-terminal domain-like"/>
    <property type="match status" value="1"/>
</dbReference>
<dbReference type="InterPro" id="IPR015814">
    <property type="entry name" value="Pgluconate_DH_NAD-bd_C"/>
</dbReference>
<dbReference type="AlphaFoldDB" id="A0A919SC62"/>
<dbReference type="Gene3D" id="3.40.50.720">
    <property type="entry name" value="NAD(P)-binding Rossmann-like Domain"/>
    <property type="match status" value="1"/>
</dbReference>
<dbReference type="EMBL" id="BOQP01000008">
    <property type="protein sequence ID" value="GIM69915.1"/>
    <property type="molecule type" value="Genomic_DNA"/>
</dbReference>
<keyword evidence="3" id="KW-1185">Reference proteome</keyword>
<dbReference type="PANTHER" id="PTHR43580:SF2">
    <property type="entry name" value="CYTOKINE-LIKE NUCLEAR FACTOR N-PAC"/>
    <property type="match status" value="1"/>
</dbReference>
<evidence type="ECO:0000313" key="3">
    <source>
        <dbReference type="Proteomes" id="UP000680865"/>
    </source>
</evidence>
<dbReference type="Proteomes" id="UP000680865">
    <property type="component" value="Unassembled WGS sequence"/>
</dbReference>
<comment type="caution">
    <text evidence="2">The sequence shown here is derived from an EMBL/GenBank/DDBJ whole genome shotgun (WGS) entry which is preliminary data.</text>
</comment>
<protein>
    <recommendedName>
        <fullName evidence="1">Phosphogluconate dehydrogenase NAD-binding putative C-terminal domain-containing protein</fullName>
    </recommendedName>
</protein>
<dbReference type="Pfam" id="PF09130">
    <property type="entry name" value="DUF1932"/>
    <property type="match status" value="1"/>
</dbReference>
<dbReference type="InterPro" id="IPR036291">
    <property type="entry name" value="NAD(P)-bd_dom_sf"/>
</dbReference>
<name>A0A919SC62_9ACTN</name>
<dbReference type="InterPro" id="IPR013328">
    <property type="entry name" value="6PGD_dom2"/>
</dbReference>
<organism evidence="2 3">
    <name type="scientific">Winogradskya consettensis</name>
    <dbReference type="NCBI Taxonomy" id="113560"/>
    <lineage>
        <taxon>Bacteria</taxon>
        <taxon>Bacillati</taxon>
        <taxon>Actinomycetota</taxon>
        <taxon>Actinomycetes</taxon>
        <taxon>Micromonosporales</taxon>
        <taxon>Micromonosporaceae</taxon>
        <taxon>Winogradskya</taxon>
    </lineage>
</organism>
<gene>
    <name evidence="2" type="ORF">Aco04nite_17530</name>
</gene>
<dbReference type="InterPro" id="IPR051265">
    <property type="entry name" value="HIBADH-related_NP60_sf"/>
</dbReference>
<accession>A0A919SC62</accession>
<evidence type="ECO:0000259" key="1">
    <source>
        <dbReference type="Pfam" id="PF09130"/>
    </source>
</evidence>
<feature type="domain" description="Phosphogluconate dehydrogenase NAD-binding putative C-terminal" evidence="1">
    <location>
        <begin position="209"/>
        <end position="274"/>
    </location>
</feature>
<dbReference type="PANTHER" id="PTHR43580">
    <property type="entry name" value="OXIDOREDUCTASE GLYR1-RELATED"/>
    <property type="match status" value="1"/>
</dbReference>
<dbReference type="SUPFAM" id="SSF51735">
    <property type="entry name" value="NAD(P)-binding Rossmann-fold domains"/>
    <property type="match status" value="1"/>
</dbReference>
<dbReference type="Gene3D" id="1.10.1040.10">
    <property type="entry name" value="N-(1-d-carboxylethyl)-l-norvaline Dehydrogenase, domain 2"/>
    <property type="match status" value="1"/>
</dbReference>
<proteinExistence type="predicted"/>
<reference evidence="2" key="1">
    <citation type="submission" date="2021-03" db="EMBL/GenBank/DDBJ databases">
        <title>Whole genome shotgun sequence of Actinoplanes consettensis NBRC 14913.</title>
        <authorList>
            <person name="Komaki H."/>
            <person name="Tamura T."/>
        </authorList>
    </citation>
    <scope>NUCLEOTIDE SEQUENCE</scope>
    <source>
        <strain evidence="2">NBRC 14913</strain>
    </source>
</reference>
<evidence type="ECO:0000313" key="2">
    <source>
        <dbReference type="EMBL" id="GIM69915.1"/>
    </source>
</evidence>